<keyword evidence="4" id="KW-0808">Transferase</keyword>
<proteinExistence type="inferred from homology"/>
<comment type="similarity">
    <text evidence="8">Belongs to the glycosyltransferase 2 family. CrtQ subfamily.</text>
</comment>
<evidence type="ECO:0000256" key="9">
    <source>
        <dbReference type="ARBA" id="ARBA00040345"/>
    </source>
</evidence>
<dbReference type="Proteomes" id="UP001063368">
    <property type="component" value="Chromosome"/>
</dbReference>
<comment type="function">
    <text evidence="6">Catalyzes the glycosylation of 4,4'-diaponeurosporenoate, i.e. the esterification of glucose at the C1'' position with the carboxyl group of 4,4'-diaponeurosporenic acid, to form glycosyl-4,4'-diaponeurosporenoate. This is a step in the biosynthesis of staphyloxanthin, an orange pigment present in most staphylococci strains.</text>
</comment>
<protein>
    <recommendedName>
        <fullName evidence="9">4,4'-diaponeurosporenoate glycosyltransferase</fullName>
    </recommendedName>
</protein>
<dbReference type="Gene3D" id="3.90.550.10">
    <property type="entry name" value="Spore Coat Polysaccharide Biosynthesis Protein SpsA, Chain A"/>
    <property type="match status" value="1"/>
</dbReference>
<dbReference type="CDD" id="cd00761">
    <property type="entry name" value="Glyco_tranf_GTA_type"/>
    <property type="match status" value="1"/>
</dbReference>
<evidence type="ECO:0000256" key="6">
    <source>
        <dbReference type="ARBA" id="ARBA00037281"/>
    </source>
</evidence>
<dbReference type="EMBL" id="CP106856">
    <property type="protein sequence ID" value="UYB37508.1"/>
    <property type="molecule type" value="Genomic_DNA"/>
</dbReference>
<evidence type="ECO:0000259" key="10">
    <source>
        <dbReference type="Pfam" id="PF00535"/>
    </source>
</evidence>
<dbReference type="PANTHER" id="PTHR43646">
    <property type="entry name" value="GLYCOSYLTRANSFERASE"/>
    <property type="match status" value="1"/>
</dbReference>
<evidence type="ECO:0000256" key="3">
    <source>
        <dbReference type="ARBA" id="ARBA00022676"/>
    </source>
</evidence>
<keyword evidence="12" id="KW-1185">Reference proteome</keyword>
<name>A0ABY6FW91_9MICC</name>
<dbReference type="RefSeq" id="WP_263128913.1">
    <property type="nucleotide sequence ID" value="NZ_CP106856.1"/>
</dbReference>
<reference evidence="11" key="1">
    <citation type="submission" date="2022-09" db="EMBL/GenBank/DDBJ databases">
        <authorList>
            <person name="Li D."/>
            <person name="Cheng J."/>
            <person name="Li Y."/>
        </authorList>
    </citation>
    <scope>NUCLEOTIDE SEQUENCE</scope>
    <source>
        <strain evidence="11">DL</strain>
    </source>
</reference>
<dbReference type="Pfam" id="PF00535">
    <property type="entry name" value="Glycos_transf_2"/>
    <property type="match status" value="1"/>
</dbReference>
<feature type="domain" description="Glycosyltransferase 2-like" evidence="10">
    <location>
        <begin position="5"/>
        <end position="127"/>
    </location>
</feature>
<accession>A0ABY6FW91</accession>
<dbReference type="PANTHER" id="PTHR43646:SF2">
    <property type="entry name" value="GLYCOSYLTRANSFERASE 2-LIKE DOMAIN-CONTAINING PROTEIN"/>
    <property type="match status" value="1"/>
</dbReference>
<comment type="pathway">
    <text evidence="7">Carotenoid biosynthesis; staphyloxanthin biosynthesis; staphyloxanthin from farnesyl diphosphate: step 4/5.</text>
</comment>
<gene>
    <name evidence="11" type="ORF">N9A08_07710</name>
</gene>
<evidence type="ECO:0000256" key="1">
    <source>
        <dbReference type="ARBA" id="ARBA00004236"/>
    </source>
</evidence>
<dbReference type="InterPro" id="IPR001173">
    <property type="entry name" value="Glyco_trans_2-like"/>
</dbReference>
<evidence type="ECO:0000256" key="5">
    <source>
        <dbReference type="ARBA" id="ARBA00023136"/>
    </source>
</evidence>
<dbReference type="SUPFAM" id="SSF53448">
    <property type="entry name" value="Nucleotide-diphospho-sugar transferases"/>
    <property type="match status" value="1"/>
</dbReference>
<sequence>MATISVVIPARNDAAFLRGCLAALGQQTRRADEILVVDNESTDETAAVCDAAGVRRVAEALPGVAAATARGFDAANCELLARLDADSVPPPDWLERIEALSETAGPLTVVTGPGSFYGGNRLTRWIAENLYIAGYRWSMNLLMGHPPIFGSNFALPASLWKRLREGVHRSSSRIHDDLDLSWQVAPDMNVLWVESLRVGVSARPLETWSGLGRRLSMAWATFSADFRQQGPLQRRRFRRQWQLGQQPGGAYGPAGGPASP</sequence>
<evidence type="ECO:0000256" key="7">
    <source>
        <dbReference type="ARBA" id="ARBA00037904"/>
    </source>
</evidence>
<dbReference type="InterPro" id="IPR029044">
    <property type="entry name" value="Nucleotide-diphossugar_trans"/>
</dbReference>
<evidence type="ECO:0000256" key="2">
    <source>
        <dbReference type="ARBA" id="ARBA00022475"/>
    </source>
</evidence>
<keyword evidence="5" id="KW-0472">Membrane</keyword>
<organism evidence="11 12">
    <name type="scientific">Arthrobacter koreensis</name>
    <dbReference type="NCBI Taxonomy" id="199136"/>
    <lineage>
        <taxon>Bacteria</taxon>
        <taxon>Bacillati</taxon>
        <taxon>Actinomycetota</taxon>
        <taxon>Actinomycetes</taxon>
        <taxon>Micrococcales</taxon>
        <taxon>Micrococcaceae</taxon>
        <taxon>Arthrobacter</taxon>
    </lineage>
</organism>
<evidence type="ECO:0000256" key="4">
    <source>
        <dbReference type="ARBA" id="ARBA00022679"/>
    </source>
</evidence>
<evidence type="ECO:0000256" key="8">
    <source>
        <dbReference type="ARBA" id="ARBA00038120"/>
    </source>
</evidence>
<evidence type="ECO:0000313" key="11">
    <source>
        <dbReference type="EMBL" id="UYB37508.1"/>
    </source>
</evidence>
<comment type="subcellular location">
    <subcellularLocation>
        <location evidence="1">Cell membrane</location>
    </subcellularLocation>
</comment>
<keyword evidence="3" id="KW-0328">Glycosyltransferase</keyword>
<keyword evidence="2" id="KW-1003">Cell membrane</keyword>
<evidence type="ECO:0000313" key="12">
    <source>
        <dbReference type="Proteomes" id="UP001063368"/>
    </source>
</evidence>